<dbReference type="GeneID" id="63918891"/>
<protein>
    <submittedName>
        <fullName evidence="1">Uncharacterized protein</fullName>
    </submittedName>
</protein>
<dbReference type="AlphaFoldDB" id="A0A074VFA6"/>
<keyword evidence="2" id="KW-1185">Reference proteome</keyword>
<name>A0A074VFA6_AURM1</name>
<sequence>MPWDGNEHRFSRPWWLLYGSGKRLGRPRGRDGWDERPGSFLARVLSSEPLYCTNPKTLGMLSCSVHYSGTSRTPRIHDCGAQKPLTALSRRLTSPFDSIHARRLRDPWHVDCVYGSKEIVKLVSAHDWGELGGLLVLDIYSRDSVANVAHDVFQEAQIGILFKKASLCFEEIRVEFPLLDSAHDHRR</sequence>
<gene>
    <name evidence="1" type="ORF">M437DRAFT_70644</name>
</gene>
<dbReference type="RefSeq" id="XP_040874663.1">
    <property type="nucleotide sequence ID" value="XM_041025518.1"/>
</dbReference>
<reference evidence="1 2" key="1">
    <citation type="journal article" date="2014" name="BMC Genomics">
        <title>Genome sequencing of four Aureobasidium pullulans varieties: biotechnological potential, stress tolerance, and description of new species.</title>
        <authorList>
            <person name="Gostin Ar C."/>
            <person name="Ohm R.A."/>
            <person name="Kogej T."/>
            <person name="Sonjak S."/>
            <person name="Turk M."/>
            <person name="Zajc J."/>
            <person name="Zalar P."/>
            <person name="Grube M."/>
            <person name="Sun H."/>
            <person name="Han J."/>
            <person name="Sharma A."/>
            <person name="Chiniquy J."/>
            <person name="Ngan C.Y."/>
            <person name="Lipzen A."/>
            <person name="Barry K."/>
            <person name="Grigoriev I.V."/>
            <person name="Gunde-Cimerman N."/>
        </authorList>
    </citation>
    <scope>NUCLEOTIDE SEQUENCE [LARGE SCALE GENOMIC DNA]</scope>
    <source>
        <strain evidence="1 2">CBS 110374</strain>
    </source>
</reference>
<dbReference type="HOGENOM" id="CLU_1447379_0_0_1"/>
<dbReference type="Proteomes" id="UP000030672">
    <property type="component" value="Unassembled WGS sequence"/>
</dbReference>
<dbReference type="EMBL" id="KL584880">
    <property type="protein sequence ID" value="KEQ57639.1"/>
    <property type="molecule type" value="Genomic_DNA"/>
</dbReference>
<evidence type="ECO:0000313" key="2">
    <source>
        <dbReference type="Proteomes" id="UP000030672"/>
    </source>
</evidence>
<evidence type="ECO:0000313" key="1">
    <source>
        <dbReference type="EMBL" id="KEQ57639.1"/>
    </source>
</evidence>
<accession>A0A074VFA6</accession>
<organism evidence="1 2">
    <name type="scientific">Aureobasidium melanogenum (strain CBS 110374)</name>
    <name type="common">Aureobasidium pullulans var. melanogenum</name>
    <dbReference type="NCBI Taxonomy" id="1043003"/>
    <lineage>
        <taxon>Eukaryota</taxon>
        <taxon>Fungi</taxon>
        <taxon>Dikarya</taxon>
        <taxon>Ascomycota</taxon>
        <taxon>Pezizomycotina</taxon>
        <taxon>Dothideomycetes</taxon>
        <taxon>Dothideomycetidae</taxon>
        <taxon>Dothideales</taxon>
        <taxon>Saccotheciaceae</taxon>
        <taxon>Aureobasidium</taxon>
    </lineage>
</organism>
<proteinExistence type="predicted"/>